<name>A0AA39P7E6_9AGAR</name>
<feature type="region of interest" description="Disordered" evidence="1">
    <location>
        <begin position="588"/>
        <end position="636"/>
    </location>
</feature>
<organism evidence="3 4">
    <name type="scientific">Armillaria luteobubalina</name>
    <dbReference type="NCBI Taxonomy" id="153913"/>
    <lineage>
        <taxon>Eukaryota</taxon>
        <taxon>Fungi</taxon>
        <taxon>Dikarya</taxon>
        <taxon>Basidiomycota</taxon>
        <taxon>Agaricomycotina</taxon>
        <taxon>Agaricomycetes</taxon>
        <taxon>Agaricomycetidae</taxon>
        <taxon>Agaricales</taxon>
        <taxon>Marasmiineae</taxon>
        <taxon>Physalacriaceae</taxon>
        <taxon>Armillaria</taxon>
    </lineage>
</organism>
<feature type="compositionally biased region" description="Basic and acidic residues" evidence="1">
    <location>
        <begin position="588"/>
        <end position="597"/>
    </location>
</feature>
<gene>
    <name evidence="3" type="ORF">EDD18DRAFT_1364520</name>
</gene>
<dbReference type="EMBL" id="JAUEPU010000093">
    <property type="protein sequence ID" value="KAK0478685.1"/>
    <property type="molecule type" value="Genomic_DNA"/>
</dbReference>
<reference evidence="3" key="1">
    <citation type="submission" date="2023-06" db="EMBL/GenBank/DDBJ databases">
        <authorList>
            <consortium name="Lawrence Berkeley National Laboratory"/>
            <person name="Ahrendt S."/>
            <person name="Sahu N."/>
            <person name="Indic B."/>
            <person name="Wong-Bajracharya J."/>
            <person name="Merenyi Z."/>
            <person name="Ke H.-M."/>
            <person name="Monk M."/>
            <person name="Kocsube S."/>
            <person name="Drula E."/>
            <person name="Lipzen A."/>
            <person name="Balint B."/>
            <person name="Henrissat B."/>
            <person name="Andreopoulos B."/>
            <person name="Martin F.M."/>
            <person name="Harder C.B."/>
            <person name="Rigling D."/>
            <person name="Ford K.L."/>
            <person name="Foster G.D."/>
            <person name="Pangilinan J."/>
            <person name="Papanicolaou A."/>
            <person name="Barry K."/>
            <person name="LaButti K."/>
            <person name="Viragh M."/>
            <person name="Koriabine M."/>
            <person name="Yan M."/>
            <person name="Riley R."/>
            <person name="Champramary S."/>
            <person name="Plett K.L."/>
            <person name="Tsai I.J."/>
            <person name="Slot J."/>
            <person name="Sipos G."/>
            <person name="Plett J."/>
            <person name="Nagy L.G."/>
            <person name="Grigoriev I.V."/>
        </authorList>
    </citation>
    <scope>NUCLEOTIDE SEQUENCE</scope>
    <source>
        <strain evidence="3">HWK02</strain>
    </source>
</reference>
<proteinExistence type="predicted"/>
<evidence type="ECO:0000256" key="1">
    <source>
        <dbReference type="SAM" id="MobiDB-lite"/>
    </source>
</evidence>
<feature type="domain" description="KOW" evidence="2">
    <location>
        <begin position="227"/>
        <end position="254"/>
    </location>
</feature>
<dbReference type="InterPro" id="IPR005824">
    <property type="entry name" value="KOW"/>
</dbReference>
<evidence type="ECO:0000313" key="3">
    <source>
        <dbReference type="EMBL" id="KAK0478685.1"/>
    </source>
</evidence>
<keyword evidence="4" id="KW-1185">Reference proteome</keyword>
<comment type="caution">
    <text evidence="3">The sequence shown here is derived from an EMBL/GenBank/DDBJ whole genome shotgun (WGS) entry which is preliminary data.</text>
</comment>
<evidence type="ECO:0000259" key="2">
    <source>
        <dbReference type="SMART" id="SM00739"/>
    </source>
</evidence>
<accession>A0AA39P7E6</accession>
<dbReference type="SMART" id="SM00739">
    <property type="entry name" value="KOW"/>
    <property type="match status" value="1"/>
</dbReference>
<feature type="region of interest" description="Disordered" evidence="1">
    <location>
        <begin position="74"/>
        <end position="100"/>
    </location>
</feature>
<sequence length="790" mass="90101">MDQHYVSLSFLFAVPRVLWLREKAKKKYPNASTEQTCQEPLMSAFVDLEAGVDHQEVLESSDEEIIDFIEDAENEDDTSDALDAPPPGPSAPTPVLGQPEAEERWTELLERAKMHGTRGPTVGERHDDVSIHDVPPEFWVLTVLAGWEDVVVFHIGRCARPEHRIKAAFMMPLLEKQVWLEAEMSTMLKEWLKDIPGVCIRNQQPLLHSVSPQDGIGTPLVTKSYQPIVIGSWVRIRRGSFKGDTGVITKVYPWGCKLLLVPRLDPSARNEKNSKRRRLDKLGPKLFDRGAIELDGTEKVKVLKQTEERYLWHGLVYEHDLLVRRFNFSQVELARDIPDILVGLFCQSRHPLVRRYHKHLPRISEWCLVVGDPVMDTSNGRIGLISSVGDERLEVECEEGLFPLAWAHCRKTFEVGQYMEITEGLVDRWAGWIDAIEDGLVHVVSDQIRMKDKVEMREVHPNLLMVTTPPSSQLPAPTKDQESICPTKKISWKGALVTIMRPHHRWRGRTGYIEDVNVSKNSHGRPGLRVLVRLAAYDPNAPFPVAWLDYLDVVDEESHLPLNEAWPLADNDDNLYHKYVPVTHVLEERGRRVRPEPEPQSEPGNRTPLPDPSERCLSPAWDLSAPEPGSSTAVSSPTYWCTDSRLYGYKFRATYHGLNIVAAVREKILGEGRMTCFRDDTSAREELDPVVVLPIHPTARHYELFLVISGEHCGKWVRGIQFKKRSSQNRSDLEWTVAVVIPRAPYLQDDLTDERLVLHSSCMTLADESAQERKLNDSLKRLLRKPARER</sequence>
<dbReference type="Proteomes" id="UP001175228">
    <property type="component" value="Unassembled WGS sequence"/>
</dbReference>
<dbReference type="Pfam" id="PF00467">
    <property type="entry name" value="KOW"/>
    <property type="match status" value="1"/>
</dbReference>
<dbReference type="AlphaFoldDB" id="A0AA39P7E6"/>
<protein>
    <recommendedName>
        <fullName evidence="2">KOW domain-containing protein</fullName>
    </recommendedName>
</protein>
<evidence type="ECO:0000313" key="4">
    <source>
        <dbReference type="Proteomes" id="UP001175228"/>
    </source>
</evidence>